<accession>A0A553JJA2</accession>
<evidence type="ECO:0008006" key="3">
    <source>
        <dbReference type="Google" id="ProtNLM"/>
    </source>
</evidence>
<evidence type="ECO:0000313" key="2">
    <source>
        <dbReference type="Proteomes" id="UP000318126"/>
    </source>
</evidence>
<dbReference type="RefSeq" id="WP_144042035.1">
    <property type="nucleotide sequence ID" value="NZ_VKGK01000032.1"/>
</dbReference>
<protein>
    <recommendedName>
        <fullName evidence="3">DUF4397 domain-containing protein</fullName>
    </recommendedName>
</protein>
<organism evidence="1 2">
    <name type="scientific">Shewanella hanedai</name>
    <name type="common">Alteromonas hanedai</name>
    <dbReference type="NCBI Taxonomy" id="25"/>
    <lineage>
        <taxon>Bacteria</taxon>
        <taxon>Pseudomonadati</taxon>
        <taxon>Pseudomonadota</taxon>
        <taxon>Gammaproteobacteria</taxon>
        <taxon>Alteromonadales</taxon>
        <taxon>Shewanellaceae</taxon>
        <taxon>Shewanella</taxon>
    </lineage>
</organism>
<dbReference type="AlphaFoldDB" id="A0A553JJA2"/>
<keyword evidence="2" id="KW-1185">Reference proteome</keyword>
<comment type="caution">
    <text evidence="1">The sequence shown here is derived from an EMBL/GenBank/DDBJ whole genome shotgun (WGS) entry which is preliminary data.</text>
</comment>
<reference evidence="2" key="1">
    <citation type="submission" date="2019-07" db="EMBL/GenBank/DDBJ databases">
        <title>Shewanella sp. YLB-08 draft genomic sequence.</title>
        <authorList>
            <person name="Yu L."/>
        </authorList>
    </citation>
    <scope>NUCLEOTIDE SEQUENCE [LARGE SCALE GENOMIC DNA]</scope>
    <source>
        <strain evidence="2">JCM 20706</strain>
    </source>
</reference>
<sequence length="385" mass="42747">MMKHIINLILAFGLVLFVVSCGGDDKKDSTKDVAYVQYYNASPDSTKTYLSLKAKKYNALNFGQAMSRFAVPVGDNKLSITGNNAENKEVKFHEQDISLGNKDNHLYVLAGDYAKTDFINIKYNRDKLDEENKKKENVDKKITKMQVLAAHVSSGTQKFGVYIGKKEDGFSSAKYFSEIAYKGITESQILTTGKYVIYLTEAGGNEPVFTTSEVNLSAKTVYKLLIRPAFGPSVKGVKLDVVGHSRAVTSLADINEKVQLRVYNGFEHNDKVIAKFNGKNSESHQQEVAKWGLSSFILTNFGDYDVSVSDAATGNMLLNNLLVTYNQSDSKSILLYPDSEDKLKATVLGHNLTPRSYQYQVQLLNLASDTKGLEADESPQKEMNK</sequence>
<evidence type="ECO:0000313" key="1">
    <source>
        <dbReference type="EMBL" id="TRY12526.1"/>
    </source>
</evidence>
<proteinExistence type="predicted"/>
<name>A0A553JJA2_SHEHA</name>
<gene>
    <name evidence="1" type="ORF">FN961_20545</name>
</gene>
<dbReference type="OrthoDB" id="5758965at2"/>
<dbReference type="EMBL" id="VKGK01000032">
    <property type="protein sequence ID" value="TRY12526.1"/>
    <property type="molecule type" value="Genomic_DNA"/>
</dbReference>
<dbReference type="Proteomes" id="UP000318126">
    <property type="component" value="Unassembled WGS sequence"/>
</dbReference>
<dbReference type="PROSITE" id="PS51257">
    <property type="entry name" value="PROKAR_LIPOPROTEIN"/>
    <property type="match status" value="1"/>
</dbReference>